<gene>
    <name evidence="2" type="ORF">BHV66_03670</name>
</gene>
<dbReference type="RefSeq" id="WP_022460450.1">
    <property type="nucleotide sequence ID" value="NZ_CAKVYA010000006.1"/>
</dbReference>
<evidence type="ECO:0000256" key="1">
    <source>
        <dbReference type="SAM" id="Coils"/>
    </source>
</evidence>
<feature type="coiled-coil region" evidence="1">
    <location>
        <begin position="365"/>
        <end position="393"/>
    </location>
</feature>
<sequence length="468" mass="54357">MGKIRLLLLLVLTIPCIARGQITIRQTAIVEKAVLRPERFDSLENIVPTERDKTYNLKKYLEQEVFFIPVAQPVLQKALEGERLLAAAQKTLDSLCELQQACTDSIRQLTSKGQRINLFRRNDKIAEKSAELQQRSLSLIYPIDQQEQKINRIKYAYPSYSPYRRAQQGGFYRSDSLGNASGSVAYSEIANRYYTVIDLMTGSVNDRGEGRFTRAKERFSQLAFLLKERDADNYLLWYFRDVSDLNKEGNFGYRIDNESYDIYFSLLSSYFVKARQLFVGKNLLARNDKTGFVDINTGEIVQVNKGSKWRCEELTLIELENIPVLVPFYLLTNEAGETIKLPLPPKIRNKDYPTVDFITESRDLYDKRQLQLREEQRRVEEEAREKVRQQEETAFRTECIRKYGQQLGTLIAEGKVTLGMSREMCTLAWGEPFRNNRTIVAGTVHEQWVYGWHNYLYFENGKLVAIQD</sequence>
<protein>
    <submittedName>
        <fullName evidence="2">Uncharacterized protein</fullName>
    </submittedName>
</protein>
<dbReference type="AlphaFoldDB" id="A0A1Q6F9Z1"/>
<dbReference type="EMBL" id="MNQH01000004">
    <property type="protein sequence ID" value="OKY95676.1"/>
    <property type="molecule type" value="Genomic_DNA"/>
</dbReference>
<dbReference type="STRING" id="28117.BHV66_03670"/>
<keyword evidence="1" id="KW-0175">Coiled coil</keyword>
<organism evidence="2 3">
    <name type="scientific">Alistipes putredinis</name>
    <dbReference type="NCBI Taxonomy" id="28117"/>
    <lineage>
        <taxon>Bacteria</taxon>
        <taxon>Pseudomonadati</taxon>
        <taxon>Bacteroidota</taxon>
        <taxon>Bacteroidia</taxon>
        <taxon>Bacteroidales</taxon>
        <taxon>Rikenellaceae</taxon>
        <taxon>Alistipes</taxon>
    </lineage>
</organism>
<evidence type="ECO:0000313" key="3">
    <source>
        <dbReference type="Proteomes" id="UP000187417"/>
    </source>
</evidence>
<name>A0A1Q6F9Z1_9BACT</name>
<reference evidence="2 3" key="1">
    <citation type="journal article" date="2016" name="Nat. Biotechnol.">
        <title>Measurement of bacterial replication rates in microbial communities.</title>
        <authorList>
            <person name="Brown C.T."/>
            <person name="Olm M.R."/>
            <person name="Thomas B.C."/>
            <person name="Banfield J.F."/>
        </authorList>
    </citation>
    <scope>NUCLEOTIDE SEQUENCE [LARGE SCALE GENOMIC DNA]</scope>
    <source>
        <strain evidence="2">CAG:67_53_122</strain>
    </source>
</reference>
<proteinExistence type="predicted"/>
<comment type="caution">
    <text evidence="2">The sequence shown here is derived from an EMBL/GenBank/DDBJ whole genome shotgun (WGS) entry which is preliminary data.</text>
</comment>
<dbReference type="Proteomes" id="UP000187417">
    <property type="component" value="Unassembled WGS sequence"/>
</dbReference>
<accession>A0A1Q6F9Z1</accession>
<evidence type="ECO:0000313" key="2">
    <source>
        <dbReference type="EMBL" id="OKY95676.1"/>
    </source>
</evidence>